<evidence type="ECO:0000256" key="2">
    <source>
        <dbReference type="ARBA" id="ARBA00004193"/>
    </source>
</evidence>
<dbReference type="SUPFAM" id="SSF50729">
    <property type="entry name" value="PH domain-like"/>
    <property type="match status" value="1"/>
</dbReference>
<feature type="domain" description="CRIB" evidence="16">
    <location>
        <begin position="234"/>
        <end position="247"/>
    </location>
</feature>
<keyword evidence="8" id="KW-0677">Repeat</keyword>
<evidence type="ECO:0000256" key="8">
    <source>
        <dbReference type="ARBA" id="ARBA00022737"/>
    </source>
</evidence>
<comment type="similarity">
    <text evidence="4">Belongs to the CDC42SE/SPEC family.</text>
</comment>
<keyword evidence="12" id="KW-0206">Cytoskeleton</keyword>
<dbReference type="GO" id="GO:0030833">
    <property type="term" value="P:regulation of actin filament polymerization"/>
    <property type="evidence" value="ECO:0000318"/>
    <property type="project" value="GO_Central"/>
</dbReference>
<dbReference type="InParanoid" id="W5NAX1"/>
<dbReference type="Pfam" id="PF00786">
    <property type="entry name" value="PBD"/>
    <property type="match status" value="1"/>
</dbReference>
<evidence type="ECO:0000313" key="19">
    <source>
        <dbReference type="Proteomes" id="UP000018468"/>
    </source>
</evidence>
<dbReference type="PROSITE" id="PS50229">
    <property type="entry name" value="WH1"/>
    <property type="match status" value="1"/>
</dbReference>
<dbReference type="GO" id="GO:0008360">
    <property type="term" value="P:regulation of cell shape"/>
    <property type="evidence" value="ECO:0007669"/>
    <property type="project" value="UniProtKB-KW"/>
</dbReference>
<keyword evidence="10" id="KW-0472">Membrane</keyword>
<dbReference type="SMART" id="SM00285">
    <property type="entry name" value="PBD"/>
    <property type="match status" value="1"/>
</dbReference>
<dbReference type="GO" id="GO:0035023">
    <property type="term" value="P:regulation of Rho protein signal transduction"/>
    <property type="evidence" value="ECO:0007669"/>
    <property type="project" value="InterPro"/>
</dbReference>
<evidence type="ECO:0000256" key="1">
    <source>
        <dbReference type="ARBA" id="ARBA00004123"/>
    </source>
</evidence>
<keyword evidence="6" id="KW-0963">Cytoplasm</keyword>
<dbReference type="InterPro" id="IPR039056">
    <property type="entry name" value="SPEC"/>
</dbReference>
<feature type="region of interest" description="Disordered" evidence="15">
    <location>
        <begin position="207"/>
        <end position="233"/>
    </location>
</feature>
<keyword evidence="11" id="KW-0564">Palmitate</keyword>
<keyword evidence="19" id="KW-1185">Reference proteome</keyword>
<name>W5NAX1_LEPOC</name>
<feature type="compositionally biased region" description="Basic residues" evidence="15">
    <location>
        <begin position="216"/>
        <end position="228"/>
    </location>
</feature>
<dbReference type="InterPro" id="IPR036936">
    <property type="entry name" value="CRIB_dom_sf"/>
</dbReference>
<dbReference type="Proteomes" id="UP000018468">
    <property type="component" value="Linkage group LG1"/>
</dbReference>
<evidence type="ECO:0000256" key="12">
    <source>
        <dbReference type="ARBA" id="ARBA00023212"/>
    </source>
</evidence>
<dbReference type="Pfam" id="PF00568">
    <property type="entry name" value="WH1"/>
    <property type="match status" value="1"/>
</dbReference>
<dbReference type="OMA" id="GVACFTK"/>
<dbReference type="GO" id="GO:0007015">
    <property type="term" value="P:actin filament organization"/>
    <property type="evidence" value="ECO:0007669"/>
    <property type="project" value="InterPro"/>
</dbReference>
<dbReference type="GO" id="GO:0005737">
    <property type="term" value="C:cytoplasm"/>
    <property type="evidence" value="ECO:0000318"/>
    <property type="project" value="GO_Central"/>
</dbReference>
<feature type="region of interest" description="Disordered" evidence="15">
    <location>
        <begin position="309"/>
        <end position="363"/>
    </location>
</feature>
<evidence type="ECO:0000256" key="15">
    <source>
        <dbReference type="SAM" id="MobiDB-lite"/>
    </source>
</evidence>
<dbReference type="AlphaFoldDB" id="W5NAX1"/>
<dbReference type="GO" id="GO:0005886">
    <property type="term" value="C:plasma membrane"/>
    <property type="evidence" value="ECO:0007669"/>
    <property type="project" value="UniProtKB-SubCell"/>
</dbReference>
<proteinExistence type="inferred from homology"/>
<dbReference type="InterPro" id="IPR011026">
    <property type="entry name" value="WAS_C"/>
</dbReference>
<feature type="compositionally biased region" description="Polar residues" evidence="15">
    <location>
        <begin position="453"/>
        <end position="468"/>
    </location>
</feature>
<dbReference type="STRING" id="7918.ENSLOCP00000017780"/>
<evidence type="ECO:0000256" key="3">
    <source>
        <dbReference type="ARBA" id="ARBA00004245"/>
    </source>
</evidence>
<reference evidence="18" key="2">
    <citation type="submission" date="2025-08" db="UniProtKB">
        <authorList>
            <consortium name="Ensembl"/>
        </authorList>
    </citation>
    <scope>IDENTIFICATION</scope>
</reference>
<dbReference type="InterPro" id="IPR011993">
    <property type="entry name" value="PH-like_dom_sf"/>
</dbReference>
<organism evidence="18 19">
    <name type="scientific">Lepisosteus oculatus</name>
    <name type="common">Spotted gar</name>
    <dbReference type="NCBI Taxonomy" id="7918"/>
    <lineage>
        <taxon>Eukaryota</taxon>
        <taxon>Metazoa</taxon>
        <taxon>Chordata</taxon>
        <taxon>Craniata</taxon>
        <taxon>Vertebrata</taxon>
        <taxon>Euteleostomi</taxon>
        <taxon>Actinopterygii</taxon>
        <taxon>Neopterygii</taxon>
        <taxon>Holostei</taxon>
        <taxon>Semionotiformes</taxon>
        <taxon>Lepisosteidae</taxon>
        <taxon>Lepisosteus</taxon>
    </lineage>
</organism>
<dbReference type="Bgee" id="ENSLOCG00000014446">
    <property type="expression patterns" value="Expressed in mesonephros and 12 other cell types or tissues"/>
</dbReference>
<evidence type="ECO:0000259" key="17">
    <source>
        <dbReference type="PROSITE" id="PS50229"/>
    </source>
</evidence>
<evidence type="ECO:0000256" key="4">
    <source>
        <dbReference type="ARBA" id="ARBA00005720"/>
    </source>
</evidence>
<feature type="compositionally biased region" description="Pro residues" evidence="15">
    <location>
        <begin position="334"/>
        <end position="348"/>
    </location>
</feature>
<feature type="region of interest" description="Disordered" evidence="15">
    <location>
        <begin position="444"/>
        <end position="507"/>
    </location>
</feature>
<keyword evidence="9" id="KW-0133">Cell shape</keyword>
<dbReference type="Gene3D" id="2.30.29.30">
    <property type="entry name" value="Pleckstrin-homology domain (PH domain)/Phosphotyrosine-binding domain (PTB)"/>
    <property type="match status" value="1"/>
</dbReference>
<keyword evidence="5" id="KW-1003">Cell membrane</keyword>
<reference evidence="18" key="3">
    <citation type="submission" date="2025-09" db="UniProtKB">
        <authorList>
            <consortium name="Ensembl"/>
        </authorList>
    </citation>
    <scope>IDENTIFICATION</scope>
</reference>
<dbReference type="EMBL" id="AHAT01006672">
    <property type="status" value="NOT_ANNOTATED_CDS"/>
    <property type="molecule type" value="Genomic_DNA"/>
</dbReference>
<evidence type="ECO:0000256" key="7">
    <source>
        <dbReference type="ARBA" id="ARBA00022553"/>
    </source>
</evidence>
<keyword evidence="13" id="KW-0539">Nucleus</keyword>
<evidence type="ECO:0000256" key="10">
    <source>
        <dbReference type="ARBA" id="ARBA00023136"/>
    </source>
</evidence>
<evidence type="ECO:0000313" key="18">
    <source>
        <dbReference type="Ensembl" id="ENSLOCP00000017780.1"/>
    </source>
</evidence>
<dbReference type="EMBL" id="AHAT01006673">
    <property type="status" value="NOT_ANNOTATED_CDS"/>
    <property type="molecule type" value="Genomic_DNA"/>
</dbReference>
<protein>
    <submittedName>
        <fullName evidence="18">WASP actin nucleation promoting factor b</fullName>
    </submittedName>
</protein>
<evidence type="ECO:0000256" key="6">
    <source>
        <dbReference type="ARBA" id="ARBA00022490"/>
    </source>
</evidence>
<dbReference type="GO" id="GO:0031267">
    <property type="term" value="F:small GTPase binding"/>
    <property type="evidence" value="ECO:0000318"/>
    <property type="project" value="GO_Central"/>
</dbReference>
<reference evidence="19" key="1">
    <citation type="submission" date="2011-12" db="EMBL/GenBank/DDBJ databases">
        <title>The Draft Genome of Lepisosteus oculatus.</title>
        <authorList>
            <consortium name="The Broad Institute Genome Assembly &amp; Analysis Group"/>
            <consortium name="Computational R&amp;D Group"/>
            <consortium name="and Sequencing Platform"/>
            <person name="Di Palma F."/>
            <person name="Alfoldi J."/>
            <person name="Johnson J."/>
            <person name="Berlin A."/>
            <person name="Gnerre S."/>
            <person name="Jaffe D."/>
            <person name="MacCallum I."/>
            <person name="Young S."/>
            <person name="Walker B.J."/>
            <person name="Lander E.S."/>
            <person name="Lindblad-Toh K."/>
        </authorList>
    </citation>
    <scope>NUCLEOTIDE SEQUENCE [LARGE SCALE GENOMIC DNA]</scope>
</reference>
<dbReference type="CDD" id="cd00132">
    <property type="entry name" value="CRIB"/>
    <property type="match status" value="1"/>
</dbReference>
<feature type="region of interest" description="Disordered" evidence="15">
    <location>
        <begin position="141"/>
        <end position="190"/>
    </location>
</feature>
<dbReference type="InterPro" id="IPR000095">
    <property type="entry name" value="CRIB_dom"/>
</dbReference>
<evidence type="ECO:0000256" key="9">
    <source>
        <dbReference type="ARBA" id="ARBA00022960"/>
    </source>
</evidence>
<dbReference type="HOGENOM" id="CLU_015385_3_1_1"/>
<feature type="compositionally biased region" description="Acidic residues" evidence="15">
    <location>
        <begin position="491"/>
        <end position="507"/>
    </location>
</feature>
<dbReference type="SUPFAM" id="SSF47912">
    <property type="entry name" value="Wiscott-Aldrich syndrome protein, WASP, C-terminal domain"/>
    <property type="match status" value="2"/>
</dbReference>
<dbReference type="FunFam" id="2.30.29.30:FF:000130">
    <property type="entry name" value="neural Wiskott-Aldrich syndrome protein"/>
    <property type="match status" value="1"/>
</dbReference>
<dbReference type="PANTHER" id="PTHR13502:SF9">
    <property type="entry name" value="CRIB DOMAIN-CONTAINING PROTEIN"/>
    <property type="match status" value="1"/>
</dbReference>
<dbReference type="InterPro" id="IPR000697">
    <property type="entry name" value="WH1/EVH1_dom"/>
</dbReference>
<dbReference type="Gene3D" id="3.90.810.10">
    <property type="entry name" value="CRIB domain"/>
    <property type="match status" value="2"/>
</dbReference>
<dbReference type="EMBL" id="AHAT01006671">
    <property type="status" value="NOT_ANNOTATED_CDS"/>
    <property type="molecule type" value="Genomic_DNA"/>
</dbReference>
<dbReference type="GO" id="GO:0005634">
    <property type="term" value="C:nucleus"/>
    <property type="evidence" value="ECO:0007669"/>
    <property type="project" value="UniProtKB-SubCell"/>
</dbReference>
<dbReference type="FunFam" id="3.90.810.10:FF:000003">
    <property type="entry name" value="Neural Wiskott-Aldrich syndrome protein-like"/>
    <property type="match status" value="1"/>
</dbReference>
<evidence type="ECO:0000256" key="14">
    <source>
        <dbReference type="ARBA" id="ARBA00023288"/>
    </source>
</evidence>
<evidence type="ECO:0000256" key="5">
    <source>
        <dbReference type="ARBA" id="ARBA00022475"/>
    </source>
</evidence>
<dbReference type="PROSITE" id="PS50108">
    <property type="entry name" value="CRIB"/>
    <property type="match status" value="1"/>
</dbReference>
<evidence type="ECO:0000259" key="16">
    <source>
        <dbReference type="PROSITE" id="PS50108"/>
    </source>
</evidence>
<dbReference type="InterPro" id="IPR033927">
    <property type="entry name" value="WASPfam_EVH1"/>
</dbReference>
<dbReference type="SMART" id="SM00461">
    <property type="entry name" value="WH1"/>
    <property type="match status" value="1"/>
</dbReference>
<dbReference type="Ensembl" id="ENSLOCT00000017812.1">
    <property type="protein sequence ID" value="ENSLOCP00000017780.1"/>
    <property type="gene ID" value="ENSLOCG00000014446.1"/>
</dbReference>
<dbReference type="GO" id="GO:0005856">
    <property type="term" value="C:cytoskeleton"/>
    <property type="evidence" value="ECO:0007669"/>
    <property type="project" value="UniProtKB-SubCell"/>
</dbReference>
<feature type="domain" description="WH1" evidence="17">
    <location>
        <begin position="31"/>
        <end position="140"/>
    </location>
</feature>
<keyword evidence="7" id="KW-0597">Phosphoprotein</keyword>
<sequence>MSRGAKPSKTQESCGSSLLSPQENERVFDVLGRKCVTMATTVAQLHMALPHSSSYWSLQHCGVLCFVKDNPKRSYFIRLYDIKEGTMIWEQELYNQFTYSSPKPYFHTFTADDCQAGLNFADEQEAANFQKHVEEKINQRLNRLEKRQLPPPPPPSADERRSLPPLPPPNANGPAASPVTPGPYPMATMDIQNPDILASRYRPAPAPAPAILEKGKKNKKQNKKKGSKLTKADIGAPSGFTHVSHVGWDPNTGFDVNNLDPDLKNLFSRAGISEAELADAETSKLIYDFIEQSGGLEVIKQEMRRQVDQLSSPLRGQRGAAPGVRIPPFSRSAPPDPLPPGRQGPLPPGVTSHEQQSRRDPGVLASVPDLGFCPCPSPATLTAQEMTLSFQTRHYTLPATATPHDSCHDRLKWNDCCPPVSPQEAQVSWARGQGIVEVRAGQTLTHRAAPPQVTENPDLQPSSSSESNEGIVGALMMVMQKRSKVIHSSDEGDDDGADDEDDDEWDD</sequence>
<dbReference type="PANTHER" id="PTHR13502">
    <property type="entry name" value="CDC42 SMALL EFFECTOR PROTEIN HOMOLOG"/>
    <property type="match status" value="1"/>
</dbReference>
<dbReference type="GeneTree" id="ENSGT00730000110895"/>
<accession>W5NAX1</accession>
<dbReference type="eggNOG" id="KOG3671">
    <property type="taxonomic scope" value="Eukaryota"/>
</dbReference>
<evidence type="ECO:0000256" key="13">
    <source>
        <dbReference type="ARBA" id="ARBA00023242"/>
    </source>
</evidence>
<keyword evidence="14" id="KW-0449">Lipoprotein</keyword>
<dbReference type="CDD" id="cd01205">
    <property type="entry name" value="EVH1_WASP-like"/>
    <property type="match status" value="1"/>
</dbReference>
<comment type="subcellular location">
    <subcellularLocation>
        <location evidence="2">Cell membrane</location>
        <topology evidence="2">Lipid-anchor</topology>
    </subcellularLocation>
    <subcellularLocation>
        <location evidence="3">Cytoplasm</location>
        <location evidence="3">Cytoskeleton</location>
    </subcellularLocation>
    <subcellularLocation>
        <location evidence="1">Nucleus</location>
    </subcellularLocation>
</comment>
<evidence type="ECO:0000256" key="11">
    <source>
        <dbReference type="ARBA" id="ARBA00023139"/>
    </source>
</evidence>